<evidence type="ECO:0000313" key="4">
    <source>
        <dbReference type="EMBL" id="RDH39990.1"/>
    </source>
</evidence>
<dbReference type="EMBL" id="NMOS02000021">
    <property type="protein sequence ID" value="RDH39990.1"/>
    <property type="molecule type" value="Genomic_DNA"/>
</dbReference>
<dbReference type="InterPro" id="IPR050362">
    <property type="entry name" value="Cation-dep_OMT"/>
</dbReference>
<evidence type="ECO:0000256" key="3">
    <source>
        <dbReference type="ARBA" id="ARBA00022691"/>
    </source>
</evidence>
<keyword evidence="3" id="KW-0949">S-adenosyl-L-methionine</keyword>
<name>A0A370CHE5_9COXI</name>
<evidence type="ECO:0000256" key="1">
    <source>
        <dbReference type="ARBA" id="ARBA00022603"/>
    </source>
</evidence>
<dbReference type="AlphaFoldDB" id="A0A370CHE5"/>
<dbReference type="Gene3D" id="3.40.50.150">
    <property type="entry name" value="Vaccinia Virus protein VP39"/>
    <property type="match status" value="1"/>
</dbReference>
<dbReference type="CDD" id="cd02440">
    <property type="entry name" value="AdoMet_MTases"/>
    <property type="match status" value="1"/>
</dbReference>
<keyword evidence="2" id="KW-0808">Transferase</keyword>
<reference evidence="4 5" key="2">
    <citation type="journal article" date="2018" name="J. Invertebr. Pathol.">
        <title>'Candidatus Aquirickettsiella gammari' (Gammaproteobacteria: Legionellales: Coxiellaceae): A bacterial pathogen of the freshwater crustacean Gammarus fossarum (Malacostraca: Amphipoda).</title>
        <authorList>
            <person name="Bojko J."/>
            <person name="Dunn A.M."/>
            <person name="Stebbing P.D."/>
            <person name="van Aerle R."/>
            <person name="Bacela-Spychalska K."/>
            <person name="Bean T.P."/>
            <person name="Urrutia A."/>
            <person name="Stentiford G.D."/>
        </authorList>
    </citation>
    <scope>NUCLEOTIDE SEQUENCE [LARGE SCALE GENOMIC DNA]</scope>
    <source>
        <strain evidence="4">RA15029</strain>
    </source>
</reference>
<keyword evidence="5" id="KW-1185">Reference proteome</keyword>
<dbReference type="GO" id="GO:0032259">
    <property type="term" value="P:methylation"/>
    <property type="evidence" value="ECO:0007669"/>
    <property type="project" value="UniProtKB-KW"/>
</dbReference>
<dbReference type="PANTHER" id="PTHR10509">
    <property type="entry name" value="O-METHYLTRANSFERASE-RELATED"/>
    <property type="match status" value="1"/>
</dbReference>
<dbReference type="InterPro" id="IPR029063">
    <property type="entry name" value="SAM-dependent_MTases_sf"/>
</dbReference>
<sequence length="220" mass="24589">MSHQTLNLSDRLYHYMLSVSLREPAILKSLREVTSKLSSHAMQISPEQGQLMGFLVELIAAHKTLDIGVYTGYSSLLVALALPDNGRVIACDINAETTAIAQDFWQKAGVAHKIDLRLAPALETLDYLIQQNESNSFDFIFIDADKQNYLNYYERSLTLARPGGLILIDNVLWSGRVANPDDHDKQTVSIRTFNKAIHEDKRVSISLIPIGDGLTLARKH</sequence>
<dbReference type="InterPro" id="IPR002935">
    <property type="entry name" value="SAM_O-MeTrfase"/>
</dbReference>
<evidence type="ECO:0000256" key="2">
    <source>
        <dbReference type="ARBA" id="ARBA00022679"/>
    </source>
</evidence>
<evidence type="ECO:0000313" key="5">
    <source>
        <dbReference type="Proteomes" id="UP000226429"/>
    </source>
</evidence>
<dbReference type="Pfam" id="PF01596">
    <property type="entry name" value="Methyltransf_3"/>
    <property type="match status" value="1"/>
</dbReference>
<dbReference type="SUPFAM" id="SSF53335">
    <property type="entry name" value="S-adenosyl-L-methionine-dependent methyltransferases"/>
    <property type="match status" value="1"/>
</dbReference>
<comment type="caution">
    <text evidence="4">The sequence shown here is derived from an EMBL/GenBank/DDBJ whole genome shotgun (WGS) entry which is preliminary data.</text>
</comment>
<keyword evidence="1 4" id="KW-0489">Methyltransferase</keyword>
<dbReference type="PROSITE" id="PS51682">
    <property type="entry name" value="SAM_OMT_I"/>
    <property type="match status" value="1"/>
</dbReference>
<accession>A0A370CHE5</accession>
<organism evidence="4 5">
    <name type="scientific">Candidatus Aquirickettsiella gammari</name>
    <dbReference type="NCBI Taxonomy" id="2016198"/>
    <lineage>
        <taxon>Bacteria</taxon>
        <taxon>Pseudomonadati</taxon>
        <taxon>Pseudomonadota</taxon>
        <taxon>Gammaproteobacteria</taxon>
        <taxon>Legionellales</taxon>
        <taxon>Coxiellaceae</taxon>
        <taxon>Candidatus Aquirickettsiella</taxon>
    </lineage>
</organism>
<dbReference type="PANTHER" id="PTHR10509:SF14">
    <property type="entry name" value="CAFFEOYL-COA O-METHYLTRANSFERASE 3-RELATED"/>
    <property type="match status" value="1"/>
</dbReference>
<gene>
    <name evidence="4" type="ORF">CFE62_006210</name>
</gene>
<dbReference type="GO" id="GO:0008171">
    <property type="term" value="F:O-methyltransferase activity"/>
    <property type="evidence" value="ECO:0007669"/>
    <property type="project" value="InterPro"/>
</dbReference>
<protein>
    <submittedName>
        <fullName evidence="4">SAM-dependent methyltransferase</fullName>
    </submittedName>
</protein>
<reference evidence="4 5" key="1">
    <citation type="journal article" date="2017" name="Int. J. Syst. Evol. Microbiol.">
        <title>Aquarickettsiella crustaci n. gen. n. sp. (Gammaproteobacteria: Legionellales: Coxiellaceae); a bacterial pathogen of the freshwater crustacean: Gammarus fossarum (Malacostraca: Amphipoda).</title>
        <authorList>
            <person name="Bojko J."/>
            <person name="Dunn A.M."/>
            <person name="Stebbing P.D."/>
            <person name="Van Aerle R."/>
            <person name="Bacela-Spychalska K."/>
            <person name="Bean T.P."/>
            <person name="Stentiford G.D."/>
        </authorList>
    </citation>
    <scope>NUCLEOTIDE SEQUENCE [LARGE SCALE GENOMIC DNA]</scope>
    <source>
        <strain evidence="4">RA15029</strain>
    </source>
</reference>
<dbReference type="GO" id="GO:0008757">
    <property type="term" value="F:S-adenosylmethionine-dependent methyltransferase activity"/>
    <property type="evidence" value="ECO:0007669"/>
    <property type="project" value="TreeGrafter"/>
</dbReference>
<dbReference type="Proteomes" id="UP000226429">
    <property type="component" value="Unassembled WGS sequence"/>
</dbReference>
<proteinExistence type="predicted"/>